<reference evidence="6" key="1">
    <citation type="submission" date="2020-04" db="EMBL/GenBank/DDBJ databases">
        <authorList>
            <person name="Alioto T."/>
            <person name="Alioto T."/>
            <person name="Gomez Garrido J."/>
        </authorList>
    </citation>
    <scope>NUCLEOTIDE SEQUENCE</scope>
    <source>
        <strain evidence="6">A484AB</strain>
    </source>
</reference>
<dbReference type="InterPro" id="IPR007743">
    <property type="entry name" value="Immunity-related_GTPase-like"/>
</dbReference>
<evidence type="ECO:0000256" key="5">
    <source>
        <dbReference type="SAM" id="MobiDB-lite"/>
    </source>
</evidence>
<evidence type="ECO:0000313" key="7">
    <source>
        <dbReference type="Proteomes" id="UP001152795"/>
    </source>
</evidence>
<dbReference type="AlphaFoldDB" id="A0A7D9JCC5"/>
<evidence type="ECO:0000313" key="6">
    <source>
        <dbReference type="EMBL" id="CAB4026889.1"/>
    </source>
</evidence>
<dbReference type="GO" id="GO:0016020">
    <property type="term" value="C:membrane"/>
    <property type="evidence" value="ECO:0007669"/>
    <property type="project" value="InterPro"/>
</dbReference>
<dbReference type="PANTHER" id="PTHR32341:SF10">
    <property type="entry name" value="INTERFERON-INDUCIBLE GTPASE 5"/>
    <property type="match status" value="1"/>
</dbReference>
<name>A0A7D9JCC5_PARCT</name>
<comment type="similarity">
    <text evidence="1">Belongs to the TRAFAC class dynamin-like GTPase superfamily. IRG family.</text>
</comment>
<dbReference type="InterPro" id="IPR030385">
    <property type="entry name" value="G_IRG_dom"/>
</dbReference>
<feature type="region of interest" description="Disordered" evidence="5">
    <location>
        <begin position="1"/>
        <end position="32"/>
    </location>
</feature>
<dbReference type="SUPFAM" id="SSF52540">
    <property type="entry name" value="P-loop containing nucleoside triphosphate hydrolases"/>
    <property type="match status" value="2"/>
</dbReference>
<dbReference type="FunFam" id="3.40.50.300:FF:000541">
    <property type="entry name" value="Immunity related GTPase M"/>
    <property type="match status" value="1"/>
</dbReference>
<dbReference type="InterPro" id="IPR027417">
    <property type="entry name" value="P-loop_NTPase"/>
</dbReference>
<evidence type="ECO:0000256" key="3">
    <source>
        <dbReference type="ARBA" id="ARBA00022801"/>
    </source>
</evidence>
<evidence type="ECO:0000256" key="1">
    <source>
        <dbReference type="ARBA" id="ARBA00005429"/>
    </source>
</evidence>
<dbReference type="Pfam" id="PF05049">
    <property type="entry name" value="IIGP"/>
    <property type="match status" value="2"/>
</dbReference>
<evidence type="ECO:0000256" key="4">
    <source>
        <dbReference type="ARBA" id="ARBA00023134"/>
    </source>
</evidence>
<keyword evidence="7" id="KW-1185">Reference proteome</keyword>
<dbReference type="PANTHER" id="PTHR32341">
    <property type="entry name" value="INTERFERON-INDUCIBLE GTPASE"/>
    <property type="match status" value="1"/>
</dbReference>
<feature type="compositionally biased region" description="Polar residues" evidence="5">
    <location>
        <begin position="22"/>
        <end position="31"/>
    </location>
</feature>
<accession>A0A7D9JCC5</accession>
<evidence type="ECO:0000256" key="2">
    <source>
        <dbReference type="ARBA" id="ARBA00022741"/>
    </source>
</evidence>
<proteinExistence type="inferred from homology"/>
<dbReference type="InterPro" id="IPR051515">
    <property type="entry name" value="IRG"/>
</dbReference>
<dbReference type="Gene3D" id="3.40.50.300">
    <property type="entry name" value="P-loop containing nucleotide triphosphate hydrolases"/>
    <property type="match status" value="2"/>
</dbReference>
<keyword evidence="2" id="KW-0547">Nucleotide-binding</keyword>
<dbReference type="PROSITE" id="PS51716">
    <property type="entry name" value="G_IRG"/>
    <property type="match status" value="2"/>
</dbReference>
<dbReference type="GO" id="GO:0016787">
    <property type="term" value="F:hydrolase activity"/>
    <property type="evidence" value="ECO:0007669"/>
    <property type="project" value="UniProtKB-KW"/>
</dbReference>
<dbReference type="Proteomes" id="UP001152795">
    <property type="component" value="Unassembled WGS sequence"/>
</dbReference>
<keyword evidence="3" id="KW-0378">Hydrolase</keyword>
<dbReference type="GO" id="GO:0005525">
    <property type="term" value="F:GTP binding"/>
    <property type="evidence" value="ECO:0007669"/>
    <property type="project" value="UniProtKB-KW"/>
</dbReference>
<sequence length="537" mass="59557">MANVSSETKGDSSAETMGDASGETNENSTGETIADFSEWEKLSMEDVPKHIEEHGVSGIEEFFKAKLERWKNVEIHIGITGDSGVGKSSFINTIRGLGDNDENAAKAGVTQTTSEAANYHHPTNNKIEFWDLPGIGTPDYPDLETYCNKVGLEKYDTFLILTAVRFTKNDLLLAEKVKSMGKAFFFVRTKIDVDVHSERRKDGFNEEEMLNDIRQDCLKNLKGFGVSDEIVFLISNHDPAKWDFDRLTQAILDGLPLRLKESLTLSLNSLTTLSKDLLKRKAEILRGRIWMAAAASGVGAVVPVPELSGALDLVLLTREVNMYKSQLGLPEETSYKFQRMTPKIQAQVGKFCLTSTVQIANHLKDYTGSSVVEKFTRYIPFVGCAIAGGISFSSTYCFLRGCLNELEGIALDSLDEINTRVGYDMDLDYGSCKTNVAESEWEHSNKEGVQEHIKKYDASGIERFFKAKLEKWKDVEINIGVTGDAGVGKSSFINVIRGLKDDDEGAAETGFKETTIQAAVYPHPTNKKIKFWDLPGI</sequence>
<gene>
    <name evidence="6" type="ORF">PACLA_8A076020</name>
</gene>
<organism evidence="6 7">
    <name type="scientific">Paramuricea clavata</name>
    <name type="common">Red gorgonian</name>
    <name type="synonym">Violescent sea-whip</name>
    <dbReference type="NCBI Taxonomy" id="317549"/>
    <lineage>
        <taxon>Eukaryota</taxon>
        <taxon>Metazoa</taxon>
        <taxon>Cnidaria</taxon>
        <taxon>Anthozoa</taxon>
        <taxon>Octocorallia</taxon>
        <taxon>Malacalcyonacea</taxon>
        <taxon>Plexauridae</taxon>
        <taxon>Paramuricea</taxon>
    </lineage>
</organism>
<feature type="compositionally biased region" description="Polar residues" evidence="5">
    <location>
        <begin position="1"/>
        <end position="15"/>
    </location>
</feature>
<protein>
    <submittedName>
        <fullName evidence="6">Interferon-inducible GTPase 5-like</fullName>
    </submittedName>
</protein>
<keyword evidence="4" id="KW-0342">GTP-binding</keyword>
<dbReference type="EMBL" id="CACRXK020014470">
    <property type="protein sequence ID" value="CAB4026889.1"/>
    <property type="molecule type" value="Genomic_DNA"/>
</dbReference>
<dbReference type="OrthoDB" id="422720at2759"/>
<feature type="non-terminal residue" evidence="6">
    <location>
        <position position="537"/>
    </location>
</feature>
<comment type="caution">
    <text evidence="6">The sequence shown here is derived from an EMBL/GenBank/DDBJ whole genome shotgun (WGS) entry which is preliminary data.</text>
</comment>